<evidence type="ECO:0000313" key="2">
    <source>
        <dbReference type="EMBL" id="MBW4672324.1"/>
    </source>
</evidence>
<reference evidence="2" key="2">
    <citation type="journal article" date="2022" name="Microbiol. Resour. Announc.">
        <title>Metagenome Sequencing to Explore Phylogenomics of Terrestrial Cyanobacteria.</title>
        <authorList>
            <person name="Ward R.D."/>
            <person name="Stajich J.E."/>
            <person name="Johansen J.R."/>
            <person name="Huntemann M."/>
            <person name="Clum A."/>
            <person name="Foster B."/>
            <person name="Foster B."/>
            <person name="Roux S."/>
            <person name="Palaniappan K."/>
            <person name="Varghese N."/>
            <person name="Mukherjee S."/>
            <person name="Reddy T.B.K."/>
            <person name="Daum C."/>
            <person name="Copeland A."/>
            <person name="Chen I.A."/>
            <person name="Ivanova N.N."/>
            <person name="Kyrpides N.C."/>
            <person name="Shapiro N."/>
            <person name="Eloe-Fadrosh E.A."/>
            <person name="Pietrasiak N."/>
        </authorList>
    </citation>
    <scope>NUCLEOTIDE SEQUENCE</scope>
    <source>
        <strain evidence="2">GSE-NOS-MK-12-04C</strain>
    </source>
</reference>
<gene>
    <name evidence="2" type="ORF">KME60_34140</name>
</gene>
<evidence type="ECO:0000256" key="1">
    <source>
        <dbReference type="SAM" id="SignalP"/>
    </source>
</evidence>
<sequence length="124" mass="13684">MLNFKKSVLSFVLLPIATLPLFSSLANAETLKTKNFSVKITRNCAEGNVTCNNVTYSGKNLKTGASIRLTGKTIHTTCADGVTPCRFLGYEFRNNKYLYRVTADGKLQVFQGKKLILQEEGVIS</sequence>
<proteinExistence type="predicted"/>
<evidence type="ECO:0008006" key="4">
    <source>
        <dbReference type="Google" id="ProtNLM"/>
    </source>
</evidence>
<reference evidence="2" key="1">
    <citation type="submission" date="2021-05" db="EMBL/GenBank/DDBJ databases">
        <authorList>
            <person name="Pietrasiak N."/>
            <person name="Ward R."/>
            <person name="Stajich J.E."/>
            <person name="Kurbessoian T."/>
        </authorList>
    </citation>
    <scope>NUCLEOTIDE SEQUENCE</scope>
    <source>
        <strain evidence="2">GSE-NOS-MK-12-04C</strain>
    </source>
</reference>
<dbReference type="EMBL" id="JAHHGZ010000072">
    <property type="protein sequence ID" value="MBW4672324.1"/>
    <property type="molecule type" value="Genomic_DNA"/>
</dbReference>
<feature type="signal peptide" evidence="1">
    <location>
        <begin position="1"/>
        <end position="28"/>
    </location>
</feature>
<dbReference type="AlphaFoldDB" id="A0A951QTQ2"/>
<feature type="chain" id="PRO_5037176601" description="Lipoprotein" evidence="1">
    <location>
        <begin position="29"/>
        <end position="124"/>
    </location>
</feature>
<accession>A0A951QTQ2</accession>
<protein>
    <recommendedName>
        <fullName evidence="4">Lipoprotein</fullName>
    </recommendedName>
</protein>
<organism evidence="2 3">
    <name type="scientific">Cyanomargarita calcarea GSE-NOS-MK-12-04C</name>
    <dbReference type="NCBI Taxonomy" id="2839659"/>
    <lineage>
        <taxon>Bacteria</taxon>
        <taxon>Bacillati</taxon>
        <taxon>Cyanobacteriota</taxon>
        <taxon>Cyanophyceae</taxon>
        <taxon>Nostocales</taxon>
        <taxon>Cyanomargaritaceae</taxon>
        <taxon>Cyanomargarita</taxon>
    </lineage>
</organism>
<keyword evidence="1" id="KW-0732">Signal</keyword>
<comment type="caution">
    <text evidence="2">The sequence shown here is derived from an EMBL/GenBank/DDBJ whole genome shotgun (WGS) entry which is preliminary data.</text>
</comment>
<name>A0A951QTQ2_9CYAN</name>
<evidence type="ECO:0000313" key="3">
    <source>
        <dbReference type="Proteomes" id="UP000729701"/>
    </source>
</evidence>
<dbReference type="Proteomes" id="UP000729701">
    <property type="component" value="Unassembled WGS sequence"/>
</dbReference>